<reference evidence="2 3" key="1">
    <citation type="submission" date="2017-11" db="EMBL/GenBank/DDBJ databases">
        <title>Genomic Encyclopedia of Archaeal and Bacterial Type Strains, Phase II (KMG-II): From Individual Species to Whole Genera.</title>
        <authorList>
            <person name="Goeker M."/>
        </authorList>
    </citation>
    <scope>NUCLEOTIDE SEQUENCE [LARGE SCALE GENOMIC DNA]</scope>
    <source>
        <strain evidence="2 3">DSM 11115</strain>
    </source>
</reference>
<name>A0A2M9BN81_9BACT</name>
<protein>
    <submittedName>
        <fullName evidence="2">Uncharacterized protein</fullName>
    </submittedName>
</protein>
<evidence type="ECO:0000313" key="3">
    <source>
        <dbReference type="Proteomes" id="UP000228535"/>
    </source>
</evidence>
<dbReference type="EMBL" id="PGFA01000001">
    <property type="protein sequence ID" value="PJJ59403.1"/>
    <property type="molecule type" value="Genomic_DNA"/>
</dbReference>
<accession>A0A2M9BN81</accession>
<proteinExistence type="predicted"/>
<evidence type="ECO:0000313" key="2">
    <source>
        <dbReference type="EMBL" id="PJJ59403.1"/>
    </source>
</evidence>
<evidence type="ECO:0000256" key="1">
    <source>
        <dbReference type="SAM" id="MobiDB-lite"/>
    </source>
</evidence>
<dbReference type="Proteomes" id="UP000228535">
    <property type="component" value="Unassembled WGS sequence"/>
</dbReference>
<gene>
    <name evidence="2" type="ORF">CLV45_0820</name>
</gene>
<dbReference type="AlphaFoldDB" id="A0A2M9BN81"/>
<sequence>MSSPSYPGYILPDTDYLDLSDGTIKTFENEWLLRYVNEPVHPHVDASGKLAADILTKPQTDHIAKRMSVSLFGLFQGSDIAWRPIKGISNSDEVHKEWKPGDAGRMPTASEYQYEVGVGYWRIPIKHLNGKEIKIDDITYSCSIKHQPTVCNYWHFELHVCDPSGNHLIGKDNDEDKQFQKLRKKVAKLILPTLIEQAKSEVPPPAPVNYPEDMYKQSIGTSVEEEKEDISTAILETSSEPKALKET</sequence>
<feature type="region of interest" description="Disordered" evidence="1">
    <location>
        <begin position="226"/>
        <end position="247"/>
    </location>
</feature>
<organism evidence="2 3">
    <name type="scientific">Hymenobacter chitinivorans DSM 11115</name>
    <dbReference type="NCBI Taxonomy" id="1121954"/>
    <lineage>
        <taxon>Bacteria</taxon>
        <taxon>Pseudomonadati</taxon>
        <taxon>Bacteroidota</taxon>
        <taxon>Cytophagia</taxon>
        <taxon>Cytophagales</taxon>
        <taxon>Hymenobacteraceae</taxon>
        <taxon>Hymenobacter</taxon>
    </lineage>
</organism>
<keyword evidence="3" id="KW-1185">Reference proteome</keyword>
<comment type="caution">
    <text evidence="2">The sequence shown here is derived from an EMBL/GenBank/DDBJ whole genome shotgun (WGS) entry which is preliminary data.</text>
</comment>